<feature type="binding site" evidence="10">
    <location>
        <position position="236"/>
    </location>
    <ligand>
        <name>Zn(2+)</name>
        <dbReference type="ChEBI" id="CHEBI:29105"/>
    </ligand>
</feature>
<evidence type="ECO:0000256" key="10">
    <source>
        <dbReference type="HAMAP-Rule" id="MF_00041"/>
    </source>
</evidence>
<dbReference type="RefSeq" id="WP_217747229.1">
    <property type="nucleotide sequence ID" value="NZ_JAHOEB010000014.1"/>
</dbReference>
<dbReference type="PANTHER" id="PTHR10890">
    <property type="entry name" value="CYSTEINYL-TRNA SYNTHETASE"/>
    <property type="match status" value="1"/>
</dbReference>
<evidence type="ECO:0000313" key="13">
    <source>
        <dbReference type="EMBL" id="MBV3392299.1"/>
    </source>
</evidence>
<dbReference type="SMART" id="SM00840">
    <property type="entry name" value="DALR_2"/>
    <property type="match status" value="1"/>
</dbReference>
<feature type="binding site" evidence="10">
    <location>
        <position position="210"/>
    </location>
    <ligand>
        <name>Zn(2+)</name>
        <dbReference type="ChEBI" id="CHEBI:29105"/>
    </ligand>
</feature>
<keyword evidence="15" id="KW-1185">Reference proteome</keyword>
<dbReference type="InterPro" id="IPR015803">
    <property type="entry name" value="Cys-tRNA-ligase"/>
</dbReference>
<feature type="binding site" evidence="10">
    <location>
        <position position="240"/>
    </location>
    <ligand>
        <name>Zn(2+)</name>
        <dbReference type="ChEBI" id="CHEBI:29105"/>
    </ligand>
</feature>
<dbReference type="PANTHER" id="PTHR10890:SF3">
    <property type="entry name" value="CYSTEINE--TRNA LIGASE, CYTOPLASMIC"/>
    <property type="match status" value="1"/>
</dbReference>
<evidence type="ECO:0000256" key="2">
    <source>
        <dbReference type="ARBA" id="ARBA00022490"/>
    </source>
</evidence>
<evidence type="ECO:0000256" key="3">
    <source>
        <dbReference type="ARBA" id="ARBA00022598"/>
    </source>
</evidence>
<comment type="subcellular location">
    <subcellularLocation>
        <location evidence="10">Cytoplasm</location>
    </subcellularLocation>
</comment>
<keyword evidence="3 10" id="KW-0436">Ligase</keyword>
<keyword evidence="6 10" id="KW-0862">Zinc</keyword>
<dbReference type="InterPro" id="IPR032678">
    <property type="entry name" value="tRNA-synt_1_cat_dom"/>
</dbReference>
<dbReference type="EMBL" id="JAHOEL010000014">
    <property type="protein sequence ID" value="MBV3392299.1"/>
    <property type="molecule type" value="Genomic_DNA"/>
</dbReference>
<sequence>MRLFNTLTNKKEEFKPIEEGKVSIYICGPTVYNHAHIGNTRPMIVFDVLRRTFEYLGNDVTFVSNYTDVDDKIIKAAKAEGITEKELTDKYIKAYEDVRAGLNIEDPTYKPRVTETMPEIIDFIQALIDKGYAYEVDGDVYFRVTKVKEYGMLSGIKVEDLIAGASDRTLSVDDKKKESTTDFALWKKTNEGIQFDTPWSKGRPGWHTECVVMINKLFKDGKIDIHGGGQDLKFPHHENEIAQSMAYNGHPIANYWMHNQMINIDGEKMSKSLGNVLWAKDLIVEFGCNVFKWLMLSTHYRNPLNMTDDVIAGVRKEVSKVENATKNASLYLQVNHVLAHDYKKGTVDAMVNALEDDLNTSLALTQVLDQVKVLNQVMRVREKDNDVIATEYATLVKMGDVLGFLFEGTKLSEEDIALYEQWNAYKKEKNFDEADRVRKELTERGIL</sequence>
<dbReference type="GO" id="GO:0008270">
    <property type="term" value="F:zinc ion binding"/>
    <property type="evidence" value="ECO:0007669"/>
    <property type="project" value="UniProtKB-UniRule"/>
</dbReference>
<feature type="binding site" evidence="10">
    <location>
        <position position="271"/>
    </location>
    <ligand>
        <name>ATP</name>
        <dbReference type="ChEBI" id="CHEBI:30616"/>
    </ligand>
</feature>
<dbReference type="GO" id="GO:0005524">
    <property type="term" value="F:ATP binding"/>
    <property type="evidence" value="ECO:0007669"/>
    <property type="project" value="UniProtKB-UniRule"/>
</dbReference>
<dbReference type="EC" id="6.1.1.16" evidence="10"/>
<evidence type="ECO:0000256" key="1">
    <source>
        <dbReference type="ARBA" id="ARBA00005594"/>
    </source>
</evidence>
<protein>
    <recommendedName>
        <fullName evidence="10">Cysteine--tRNA ligase</fullName>
        <ecNumber evidence="10">6.1.1.16</ecNumber>
    </recommendedName>
    <alternativeName>
        <fullName evidence="10">Cysteinyl-tRNA synthetase</fullName>
        <shortName evidence="10">CysRS</shortName>
    </alternativeName>
</protein>
<feature type="domain" description="Cysteinyl-tRNA synthetase class Ia DALR" evidence="11">
    <location>
        <begin position="349"/>
        <end position="412"/>
    </location>
</feature>
<keyword evidence="8 10" id="KW-0648">Protein biosynthesis</keyword>
<dbReference type="InterPro" id="IPR015273">
    <property type="entry name" value="Cys-tRNA-synt_Ia_DALR"/>
</dbReference>
<evidence type="ECO:0000313" key="12">
    <source>
        <dbReference type="EMBL" id="MBV3382241.1"/>
    </source>
</evidence>
<comment type="caution">
    <text evidence="12">The sequence shown here is derived from an EMBL/GenBank/DDBJ whole genome shotgun (WGS) entry which is preliminary data.</text>
</comment>
<reference evidence="12 15" key="1">
    <citation type="submission" date="2021-06" db="EMBL/GenBank/DDBJ databases">
        <title>Collection of gut derived symbiotic bacterial strains cultured from healthy donors.</title>
        <authorList>
            <person name="Lin H."/>
            <person name="Littmann E."/>
            <person name="Pamer E.G."/>
        </authorList>
    </citation>
    <scope>NUCLEOTIDE SEQUENCE</scope>
    <source>
        <strain evidence="13 15">MSK.21.70</strain>
        <strain evidence="12">MSK.21.82</strain>
    </source>
</reference>
<keyword evidence="4 10" id="KW-0479">Metal-binding</keyword>
<dbReference type="Proteomes" id="UP001196408">
    <property type="component" value="Unassembled WGS sequence"/>
</dbReference>
<feature type="short sequence motif" description="'KMSKS' region" evidence="10">
    <location>
        <begin position="268"/>
        <end position="272"/>
    </location>
</feature>
<keyword evidence="9 10" id="KW-0030">Aminoacyl-tRNA synthetase</keyword>
<evidence type="ECO:0000256" key="8">
    <source>
        <dbReference type="ARBA" id="ARBA00022917"/>
    </source>
</evidence>
<dbReference type="CDD" id="cd00672">
    <property type="entry name" value="CysRS_core"/>
    <property type="match status" value="1"/>
</dbReference>
<dbReference type="HAMAP" id="MF_00041">
    <property type="entry name" value="Cys_tRNA_synth"/>
    <property type="match status" value="1"/>
</dbReference>
<evidence type="ECO:0000313" key="15">
    <source>
        <dbReference type="Proteomes" id="UP001197492"/>
    </source>
</evidence>
<evidence type="ECO:0000259" key="11">
    <source>
        <dbReference type="SMART" id="SM00840"/>
    </source>
</evidence>
<dbReference type="GO" id="GO:0006423">
    <property type="term" value="P:cysteinyl-tRNA aminoacylation"/>
    <property type="evidence" value="ECO:0007669"/>
    <property type="project" value="UniProtKB-UniRule"/>
</dbReference>
<evidence type="ECO:0000256" key="5">
    <source>
        <dbReference type="ARBA" id="ARBA00022741"/>
    </source>
</evidence>
<keyword evidence="2 10" id="KW-0963">Cytoplasm</keyword>
<dbReference type="InterPro" id="IPR024909">
    <property type="entry name" value="Cys-tRNA/MSH_ligase"/>
</dbReference>
<dbReference type="GO" id="GO:0005829">
    <property type="term" value="C:cytosol"/>
    <property type="evidence" value="ECO:0007669"/>
    <property type="project" value="TreeGrafter"/>
</dbReference>
<dbReference type="GO" id="GO:0004817">
    <property type="term" value="F:cysteine-tRNA ligase activity"/>
    <property type="evidence" value="ECO:0007669"/>
    <property type="project" value="UniProtKB-UniRule"/>
</dbReference>
<keyword evidence="5 10" id="KW-0547">Nucleotide-binding</keyword>
<evidence type="ECO:0000256" key="6">
    <source>
        <dbReference type="ARBA" id="ARBA00022833"/>
    </source>
</evidence>
<evidence type="ECO:0000256" key="9">
    <source>
        <dbReference type="ARBA" id="ARBA00023146"/>
    </source>
</evidence>
<keyword evidence="7 10" id="KW-0067">ATP-binding</keyword>
<proteinExistence type="inferred from homology"/>
<evidence type="ECO:0000256" key="4">
    <source>
        <dbReference type="ARBA" id="ARBA00022723"/>
    </source>
</evidence>
<evidence type="ECO:0000256" key="7">
    <source>
        <dbReference type="ARBA" id="ARBA00022840"/>
    </source>
</evidence>
<gene>
    <name evidence="10 12" type="primary">cysS</name>
    <name evidence="12" type="ORF">KSV97_03155</name>
    <name evidence="13" type="ORF">KSW06_03335</name>
</gene>
<name>A0AAW4MWS2_9FIRM</name>
<dbReference type="Pfam" id="PF01406">
    <property type="entry name" value="tRNA-synt_1e"/>
    <property type="match status" value="1"/>
</dbReference>
<organism evidence="12 14">
    <name type="scientific">Catenibacterium mitsuokai</name>
    <dbReference type="NCBI Taxonomy" id="100886"/>
    <lineage>
        <taxon>Bacteria</taxon>
        <taxon>Bacillati</taxon>
        <taxon>Bacillota</taxon>
        <taxon>Erysipelotrichia</taxon>
        <taxon>Erysipelotrichales</taxon>
        <taxon>Coprobacillaceae</taxon>
        <taxon>Catenibacterium</taxon>
    </lineage>
</organism>
<comment type="similarity">
    <text evidence="1 10">Belongs to the class-I aminoacyl-tRNA synthetase family.</text>
</comment>
<feature type="binding site" evidence="10">
    <location>
        <position position="27"/>
    </location>
    <ligand>
        <name>Zn(2+)</name>
        <dbReference type="ChEBI" id="CHEBI:29105"/>
    </ligand>
</feature>
<dbReference type="Proteomes" id="UP001197492">
    <property type="component" value="Unassembled WGS sequence"/>
</dbReference>
<accession>A0AAW4MWS2</accession>
<dbReference type="NCBIfam" id="TIGR00435">
    <property type="entry name" value="cysS"/>
    <property type="match status" value="1"/>
</dbReference>
<comment type="catalytic activity">
    <reaction evidence="10">
        <text>tRNA(Cys) + L-cysteine + ATP = L-cysteinyl-tRNA(Cys) + AMP + diphosphate</text>
        <dbReference type="Rhea" id="RHEA:17773"/>
        <dbReference type="Rhea" id="RHEA-COMP:9661"/>
        <dbReference type="Rhea" id="RHEA-COMP:9679"/>
        <dbReference type="ChEBI" id="CHEBI:30616"/>
        <dbReference type="ChEBI" id="CHEBI:33019"/>
        <dbReference type="ChEBI" id="CHEBI:35235"/>
        <dbReference type="ChEBI" id="CHEBI:78442"/>
        <dbReference type="ChEBI" id="CHEBI:78517"/>
        <dbReference type="ChEBI" id="CHEBI:456215"/>
        <dbReference type="EC" id="6.1.1.16"/>
    </reaction>
</comment>
<comment type="subunit">
    <text evidence="10">Monomer.</text>
</comment>
<feature type="short sequence motif" description="'HIGH' region" evidence="10">
    <location>
        <begin position="29"/>
        <end position="39"/>
    </location>
</feature>
<dbReference type="AlphaFoldDB" id="A0AAW4MWS2"/>
<evidence type="ECO:0000313" key="14">
    <source>
        <dbReference type="Proteomes" id="UP001196408"/>
    </source>
</evidence>
<comment type="cofactor">
    <cofactor evidence="10">
        <name>Zn(2+)</name>
        <dbReference type="ChEBI" id="CHEBI:29105"/>
    </cofactor>
    <text evidence="10">Binds 1 zinc ion per subunit.</text>
</comment>
<dbReference type="Pfam" id="PF09190">
    <property type="entry name" value="DALR_2"/>
    <property type="match status" value="1"/>
</dbReference>
<dbReference type="EMBL" id="JAHOEF010000013">
    <property type="protein sequence ID" value="MBV3382241.1"/>
    <property type="molecule type" value="Genomic_DNA"/>
</dbReference>